<dbReference type="RefSeq" id="WP_380117094.1">
    <property type="nucleotide sequence ID" value="NZ_JBHSIU010000027.1"/>
</dbReference>
<gene>
    <name evidence="1" type="ORF">ACFPIJ_22230</name>
</gene>
<protein>
    <recommendedName>
        <fullName evidence="3">XRE family transcriptional regulator</fullName>
    </recommendedName>
</protein>
<dbReference type="Gene3D" id="3.10.490.10">
    <property type="entry name" value="Gamma-glutamyl cyclotransferase-like"/>
    <property type="match status" value="1"/>
</dbReference>
<proteinExistence type="predicted"/>
<name>A0ABV9W0R9_9ACTN</name>
<dbReference type="EMBL" id="JBHSIU010000027">
    <property type="protein sequence ID" value="MFC5000541.1"/>
    <property type="molecule type" value="Genomic_DNA"/>
</dbReference>
<evidence type="ECO:0000313" key="2">
    <source>
        <dbReference type="Proteomes" id="UP001595912"/>
    </source>
</evidence>
<organism evidence="1 2">
    <name type="scientific">Dactylosporangium cerinum</name>
    <dbReference type="NCBI Taxonomy" id="1434730"/>
    <lineage>
        <taxon>Bacteria</taxon>
        <taxon>Bacillati</taxon>
        <taxon>Actinomycetota</taxon>
        <taxon>Actinomycetes</taxon>
        <taxon>Micromonosporales</taxon>
        <taxon>Micromonosporaceae</taxon>
        <taxon>Dactylosporangium</taxon>
    </lineage>
</organism>
<keyword evidence="2" id="KW-1185">Reference proteome</keyword>
<comment type="caution">
    <text evidence="1">The sequence shown here is derived from an EMBL/GenBank/DDBJ whole genome shotgun (WGS) entry which is preliminary data.</text>
</comment>
<dbReference type="Proteomes" id="UP001595912">
    <property type="component" value="Unassembled WGS sequence"/>
</dbReference>
<accession>A0ABV9W0R9</accession>
<evidence type="ECO:0008006" key="3">
    <source>
        <dbReference type="Google" id="ProtNLM"/>
    </source>
</evidence>
<sequence length="443" mass="49690">MSTTPRDGNEEQFRAEINRIYRMFRPSDFNELSAGTLSNLRNGRTRPQLRTLESFIEAARRALSKRPRTDIDPQDLDINAWRAWYTALFVTPVQAPPPAHSDTQHIKDIEAFHAQLVAATAAAKLHIYRSGTGSLRPPGRYFDDLERAEREALDRGVEIVRIQTSPVVDPAWAKMLKQLKVENGERYRVLLASTSWPLDACIIDPGGDAVVVLLFETDAWDGTRFVTAEIVRGNAEFANSLAKHFAPGEHLEELDADGIERLGQSELVVAYGDHMNKNYNRRTTPGAQPAGIVTLHGWTRTFYAPPELHDPRSCAMGVMRSTRSRGETVVVLRIPEHQRVLLDAEERGRGYRADVADITLDGAPTRARIYVPAHIPDDATAEQRHHLLHGGDGWVSPNRQILNDTVEGMHQILTDGWRRLNQHDKAGFGELQKRLFAINGETG</sequence>
<reference evidence="2" key="1">
    <citation type="journal article" date="2019" name="Int. J. Syst. Evol. Microbiol.">
        <title>The Global Catalogue of Microorganisms (GCM) 10K type strain sequencing project: providing services to taxonomists for standard genome sequencing and annotation.</title>
        <authorList>
            <consortium name="The Broad Institute Genomics Platform"/>
            <consortium name="The Broad Institute Genome Sequencing Center for Infectious Disease"/>
            <person name="Wu L."/>
            <person name="Ma J."/>
        </authorList>
    </citation>
    <scope>NUCLEOTIDE SEQUENCE [LARGE SCALE GENOMIC DNA]</scope>
    <source>
        <strain evidence="2">CGMCC 4.7152</strain>
    </source>
</reference>
<evidence type="ECO:0000313" key="1">
    <source>
        <dbReference type="EMBL" id="MFC5000541.1"/>
    </source>
</evidence>